<feature type="region of interest" description="Disordered" evidence="6">
    <location>
        <begin position="693"/>
        <end position="869"/>
    </location>
</feature>
<evidence type="ECO:0000256" key="7">
    <source>
        <dbReference type="SAM" id="Phobius"/>
    </source>
</evidence>
<organism evidence="8 9">
    <name type="scientific">Cyphellophora europaea (strain CBS 101466)</name>
    <name type="common">Phialophora europaea</name>
    <dbReference type="NCBI Taxonomy" id="1220924"/>
    <lineage>
        <taxon>Eukaryota</taxon>
        <taxon>Fungi</taxon>
        <taxon>Dikarya</taxon>
        <taxon>Ascomycota</taxon>
        <taxon>Pezizomycotina</taxon>
        <taxon>Eurotiomycetes</taxon>
        <taxon>Chaetothyriomycetidae</taxon>
        <taxon>Chaetothyriales</taxon>
        <taxon>Cyphellophoraceae</taxon>
        <taxon>Cyphellophora</taxon>
    </lineage>
</organism>
<dbReference type="Gene3D" id="1.20.58.340">
    <property type="entry name" value="Magnesium transport protein CorA, transmembrane region"/>
    <property type="match status" value="1"/>
</dbReference>
<evidence type="ECO:0000256" key="5">
    <source>
        <dbReference type="SAM" id="Coils"/>
    </source>
</evidence>
<evidence type="ECO:0000256" key="6">
    <source>
        <dbReference type="SAM" id="MobiDB-lite"/>
    </source>
</evidence>
<keyword evidence="4 7" id="KW-0472">Membrane</keyword>
<proteinExistence type="predicted"/>
<evidence type="ECO:0000256" key="2">
    <source>
        <dbReference type="ARBA" id="ARBA00022692"/>
    </source>
</evidence>
<feature type="transmembrane region" description="Helical" evidence="7">
    <location>
        <begin position="581"/>
        <end position="602"/>
    </location>
</feature>
<reference evidence="8 9" key="1">
    <citation type="submission" date="2013-03" db="EMBL/GenBank/DDBJ databases">
        <title>The Genome Sequence of Phialophora europaea CBS 101466.</title>
        <authorList>
            <consortium name="The Broad Institute Genomics Platform"/>
            <person name="Cuomo C."/>
            <person name="de Hoog S."/>
            <person name="Gorbushina A."/>
            <person name="Walker B."/>
            <person name="Young S.K."/>
            <person name="Zeng Q."/>
            <person name="Gargeya S."/>
            <person name="Fitzgerald M."/>
            <person name="Haas B."/>
            <person name="Abouelleil A."/>
            <person name="Allen A.W."/>
            <person name="Alvarado L."/>
            <person name="Arachchi H.M."/>
            <person name="Berlin A.M."/>
            <person name="Chapman S.B."/>
            <person name="Gainer-Dewar J."/>
            <person name="Goldberg J."/>
            <person name="Griggs A."/>
            <person name="Gujja S."/>
            <person name="Hansen M."/>
            <person name="Howarth C."/>
            <person name="Imamovic A."/>
            <person name="Ireland A."/>
            <person name="Larimer J."/>
            <person name="McCowan C."/>
            <person name="Murphy C."/>
            <person name="Pearson M."/>
            <person name="Poon T.W."/>
            <person name="Priest M."/>
            <person name="Roberts A."/>
            <person name="Saif S."/>
            <person name="Shea T."/>
            <person name="Sisk P."/>
            <person name="Sykes S."/>
            <person name="Wortman J."/>
            <person name="Nusbaum C."/>
            <person name="Birren B."/>
        </authorList>
    </citation>
    <scope>NUCLEOTIDE SEQUENCE [LARGE SCALE GENOMIC DNA]</scope>
    <source>
        <strain evidence="8 9">CBS 101466</strain>
    </source>
</reference>
<dbReference type="OrthoDB" id="5430750at2759"/>
<dbReference type="Pfam" id="PF01544">
    <property type="entry name" value="CorA"/>
    <property type="match status" value="1"/>
</dbReference>
<accession>W2S555</accession>
<feature type="compositionally biased region" description="Polar residues" evidence="6">
    <location>
        <begin position="793"/>
        <end position="805"/>
    </location>
</feature>
<feature type="compositionally biased region" description="Basic and acidic residues" evidence="6">
    <location>
        <begin position="773"/>
        <end position="787"/>
    </location>
</feature>
<keyword evidence="5" id="KW-0175">Coiled coil</keyword>
<evidence type="ECO:0000256" key="1">
    <source>
        <dbReference type="ARBA" id="ARBA00004141"/>
    </source>
</evidence>
<feature type="compositionally biased region" description="Polar residues" evidence="6">
    <location>
        <begin position="826"/>
        <end position="836"/>
    </location>
</feature>
<evidence type="ECO:0000313" key="9">
    <source>
        <dbReference type="Proteomes" id="UP000030752"/>
    </source>
</evidence>
<feature type="region of interest" description="Disordered" evidence="6">
    <location>
        <begin position="92"/>
        <end position="117"/>
    </location>
</feature>
<feature type="transmembrane region" description="Helical" evidence="7">
    <location>
        <begin position="552"/>
        <end position="575"/>
    </location>
</feature>
<feature type="region of interest" description="Disordered" evidence="6">
    <location>
        <begin position="40"/>
        <end position="78"/>
    </location>
</feature>
<evidence type="ECO:0000313" key="8">
    <source>
        <dbReference type="EMBL" id="ETN43740.1"/>
    </source>
</evidence>
<dbReference type="GeneID" id="19970238"/>
<name>W2S555_CYPE1</name>
<dbReference type="InterPro" id="IPR045863">
    <property type="entry name" value="CorA_TM1_TM2"/>
</dbReference>
<keyword evidence="2 7" id="KW-0812">Transmembrane</keyword>
<evidence type="ECO:0000256" key="4">
    <source>
        <dbReference type="ARBA" id="ARBA00023136"/>
    </source>
</evidence>
<dbReference type="InterPro" id="IPR002523">
    <property type="entry name" value="MgTranspt_CorA/ZnTranspt_ZntB"/>
</dbReference>
<dbReference type="GO" id="GO:0016020">
    <property type="term" value="C:membrane"/>
    <property type="evidence" value="ECO:0007669"/>
    <property type="project" value="UniProtKB-SubCell"/>
</dbReference>
<dbReference type="RefSeq" id="XP_008715476.1">
    <property type="nucleotide sequence ID" value="XM_008717254.1"/>
</dbReference>
<keyword evidence="3 7" id="KW-1133">Transmembrane helix</keyword>
<evidence type="ECO:0000256" key="3">
    <source>
        <dbReference type="ARBA" id="ARBA00022989"/>
    </source>
</evidence>
<dbReference type="GO" id="GO:0046873">
    <property type="term" value="F:metal ion transmembrane transporter activity"/>
    <property type="evidence" value="ECO:0007669"/>
    <property type="project" value="InterPro"/>
</dbReference>
<dbReference type="InParanoid" id="W2S555"/>
<dbReference type="VEuPathDB" id="FungiDB:HMPREF1541_02899"/>
<comment type="subcellular location">
    <subcellularLocation>
        <location evidence="1">Membrane</location>
        <topology evidence="1">Multi-pass membrane protein</topology>
    </subcellularLocation>
</comment>
<dbReference type="SUPFAM" id="SSF144083">
    <property type="entry name" value="Magnesium transport protein CorA, transmembrane region"/>
    <property type="match status" value="1"/>
</dbReference>
<dbReference type="AlphaFoldDB" id="W2S555"/>
<dbReference type="Proteomes" id="UP000030752">
    <property type="component" value="Unassembled WGS sequence"/>
</dbReference>
<feature type="coiled-coil region" evidence="5">
    <location>
        <begin position="486"/>
        <end position="520"/>
    </location>
</feature>
<sequence>MALDNDSIKQLIQQLEADRSAYLSTQNKLQEALVQILQQQQSQPDGLSQPHRPRTLSVESNDDAFRRPTSIASRRTNSLGLDGLSRRVTSLYSADDSSDSDDESSYYANDPLPSEIHTEDELRQHIRNYAWEQHSRLIFGPLQRSGKLFSPEGLFAPDFDNHNDANHTTADIYEVGDDGAPLKRSRADVSRGDQATWEVLAGVNTDKSRKQAIGRIVIMREPSPILYGALHLTMSKHFDMDSIYRMLIDDHQRTKAYVRGHAEDDHRKQRSIVFCFKYHTMVGEGREPLSWQNYDDDIGTKTNHIPISTCSSVVALSLSGPPAKTFRLHSRRTKSPKVSAIYDPFAPWHVLSIQNFPDWHSEVNLHETHHHYVNGPDAFLATLLHEYRDAAKRFRLLARQIIYLTKPPGRSVFDSSLRDELIFESGDFVFTRRYFWANQTLGALAEEIELMIGAYKETFTDEVWSGEHKTLLPGKAETSARFANWRKKMKHTRRSFELEMEELRDVLRFINREQKEIKSLREWLFSGTSVQESRQAVKQALITVEQGYNIKLLTLVTIFFLPLMFVTGVFGMTNMPPEDDFLPAIIMALAVCLPTYLLIAVINKPEMFQKGVAWILWPWVLTWTWTKRSNDYAADYARLYKERYLNRRKLKKGEKAAKKGGWMGFQSGGSGRGWGRGGRSATFASLEARLEQESKMNTGRRASRPYAFAQPSDVELSAEKTGKVDTSSPATVGGSLKPGPLPTSIGSSRGVASVIQRPVAPPMPQRTSSSVRFDTESLRSREQRHGTTPEPSPNTSVGNLDQIVQASMRDEAEQPTEKSRPELSVSVPTIQVTPDTESPRTPARAHRPSFLRRISSKLGNAEGSPRSPV</sequence>
<dbReference type="HOGENOM" id="CLU_015492_0_0_1"/>
<dbReference type="eggNOG" id="ENOG502SJNH">
    <property type="taxonomic scope" value="Eukaryota"/>
</dbReference>
<keyword evidence="9" id="KW-1185">Reference proteome</keyword>
<feature type="compositionally biased region" description="Low complexity" evidence="6">
    <location>
        <begin position="40"/>
        <end position="49"/>
    </location>
</feature>
<feature type="compositionally biased region" description="Basic and acidic residues" evidence="6">
    <location>
        <begin position="808"/>
        <end position="821"/>
    </location>
</feature>
<protein>
    <submittedName>
        <fullName evidence="8">Uncharacterized protein</fullName>
    </submittedName>
</protein>
<dbReference type="EMBL" id="KB822718">
    <property type="protein sequence ID" value="ETN43740.1"/>
    <property type="molecule type" value="Genomic_DNA"/>
</dbReference>
<gene>
    <name evidence="8" type="ORF">HMPREF1541_02899</name>
</gene>